<dbReference type="AlphaFoldDB" id="A0A7T5EI76"/>
<reference evidence="1 3" key="1">
    <citation type="submission" date="2020-12" db="EMBL/GenBank/DDBJ databases">
        <title>strain FJAT-54423T represents a novel species of the genus Brevibacillus.</title>
        <authorList>
            <person name="Tang R."/>
        </authorList>
    </citation>
    <scope>NUCLEOTIDE SEQUENCE [LARGE SCALE GENOMIC DNA]</scope>
    <source>
        <strain evidence="1 3">FJAT-54423</strain>
    </source>
</reference>
<evidence type="ECO:0000313" key="2">
    <source>
        <dbReference type="EMBL" id="QUO40139.1"/>
    </source>
</evidence>
<reference evidence="2" key="2">
    <citation type="submission" date="2021-04" db="EMBL/GenBank/DDBJ databases">
        <title>Brevibacillus composti FJAT-54423, complete genome.</title>
        <authorList>
            <person name="Tang R."/>
        </authorList>
    </citation>
    <scope>NUCLEOTIDE SEQUENCE</scope>
    <source>
        <strain evidence="2">FJAT-54424</strain>
    </source>
</reference>
<organism evidence="1 3">
    <name type="scientific">Brevibacillus composti</name>
    <dbReference type="NCBI Taxonomy" id="2796470"/>
    <lineage>
        <taxon>Bacteria</taxon>
        <taxon>Bacillati</taxon>
        <taxon>Bacillota</taxon>
        <taxon>Bacilli</taxon>
        <taxon>Bacillales</taxon>
        <taxon>Paenibacillaceae</taxon>
        <taxon>Brevibacillus</taxon>
    </lineage>
</organism>
<name>A0A7T5EI76_9BACL</name>
<dbReference type="Proteomes" id="UP000677234">
    <property type="component" value="Chromosome"/>
</dbReference>
<dbReference type="Proteomes" id="UP000595847">
    <property type="component" value="Chromosome"/>
</dbReference>
<evidence type="ECO:0000313" key="4">
    <source>
        <dbReference type="Proteomes" id="UP000677234"/>
    </source>
</evidence>
<dbReference type="PANTHER" id="PTHR10151">
    <property type="entry name" value="ECTONUCLEOTIDE PYROPHOSPHATASE/PHOSPHODIESTERASE"/>
    <property type="match status" value="1"/>
</dbReference>
<dbReference type="EMBL" id="CP073708">
    <property type="protein sequence ID" value="QUO40139.1"/>
    <property type="molecule type" value="Genomic_DNA"/>
</dbReference>
<keyword evidence="4" id="KW-1185">Reference proteome</keyword>
<gene>
    <name evidence="1" type="ORF">JD108_14160</name>
    <name evidence="2" type="ORF">KDJ56_14105</name>
</gene>
<dbReference type="InterPro" id="IPR017850">
    <property type="entry name" value="Alkaline_phosphatase_core_sf"/>
</dbReference>
<dbReference type="GO" id="GO:0016787">
    <property type="term" value="F:hydrolase activity"/>
    <property type="evidence" value="ECO:0007669"/>
    <property type="project" value="UniProtKB-ARBA"/>
</dbReference>
<dbReference type="KEGG" id="bcop:JD108_14160"/>
<dbReference type="Gene3D" id="3.40.720.10">
    <property type="entry name" value="Alkaline Phosphatase, subunit A"/>
    <property type="match status" value="1"/>
</dbReference>
<dbReference type="PANTHER" id="PTHR10151:SF120">
    <property type="entry name" value="BIS(5'-ADENOSYL)-TRIPHOSPHATASE"/>
    <property type="match status" value="1"/>
</dbReference>
<evidence type="ECO:0000313" key="3">
    <source>
        <dbReference type="Proteomes" id="UP000595847"/>
    </source>
</evidence>
<sequence>MKKVLLFLIDSMMPDILEQCIAAGKAPGLQFFMEKGQYIPDCVTVFPTMTASIDCSMITGVYPDQHKVPGLVWYDPDNRELVNYINGTVSVGKIGLEQCAKNVLFDLNERHLSRDVKTIHEELEENGRISGSINVIAHRGHKQHKVSLPPLLDVATGFTLREKISGPTLMSLGTLVKPGLFRPIVWNFSQSAWEGYGINDTHAIDVLIEVVKSGQQPDFTLIYLPENDRKLHRAPGEAVQHLADVDKELVRFLDIYPSWDQVLKENVCIFVSDHGQTLIGESKEHDIDLESLLSSYAILRLGAKVSEKDEVVLCNNERMTYLYPLVEGEGMDVVDAVSGDERIDLIAWKEGEKVRVMRGGSRESMCFWKAGTYQDVYGQGWSCEGDLQVLDVRLVGNELHFDAYPDAFARLYGALFAQEAPVIVLTAAPGYEFVSEASPTHLGGGSHGSLHKRDSLVPLLVAGSSRRFKYPARVVDLKAFILEELNVPVPGQ</sequence>
<protein>
    <submittedName>
        <fullName evidence="1">Alkaline phosphatase family protein</fullName>
    </submittedName>
</protein>
<evidence type="ECO:0000313" key="1">
    <source>
        <dbReference type="EMBL" id="QQE73061.1"/>
    </source>
</evidence>
<proteinExistence type="predicted"/>
<accession>A0A7T5EI76</accession>
<dbReference type="RefSeq" id="WP_198826692.1">
    <property type="nucleotide sequence ID" value="NZ_CP066308.1"/>
</dbReference>
<dbReference type="Pfam" id="PF01663">
    <property type="entry name" value="Phosphodiest"/>
    <property type="match status" value="1"/>
</dbReference>
<dbReference type="InterPro" id="IPR002591">
    <property type="entry name" value="Phosphodiest/P_Trfase"/>
</dbReference>
<dbReference type="SUPFAM" id="SSF53649">
    <property type="entry name" value="Alkaline phosphatase-like"/>
    <property type="match status" value="1"/>
</dbReference>
<dbReference type="EMBL" id="CP066308">
    <property type="protein sequence ID" value="QQE73061.1"/>
    <property type="molecule type" value="Genomic_DNA"/>
</dbReference>